<evidence type="ECO:0000313" key="4">
    <source>
        <dbReference type="Proteomes" id="UP000800092"/>
    </source>
</evidence>
<feature type="region of interest" description="Disordered" evidence="1">
    <location>
        <begin position="147"/>
        <end position="217"/>
    </location>
</feature>
<feature type="compositionally biased region" description="Polar residues" evidence="1">
    <location>
        <begin position="253"/>
        <end position="263"/>
    </location>
</feature>
<evidence type="ECO:0000256" key="2">
    <source>
        <dbReference type="SAM" id="Phobius"/>
    </source>
</evidence>
<evidence type="ECO:0000256" key="1">
    <source>
        <dbReference type="SAM" id="MobiDB-lite"/>
    </source>
</evidence>
<dbReference type="AlphaFoldDB" id="A0A6A6H871"/>
<keyword evidence="2" id="KW-0812">Transmembrane</keyword>
<keyword evidence="2" id="KW-0472">Membrane</keyword>
<keyword evidence="2" id="KW-1133">Transmembrane helix</keyword>
<name>A0A6A6H871_VIRVR</name>
<protein>
    <submittedName>
        <fullName evidence="3">Uncharacterized protein</fullName>
    </submittedName>
</protein>
<accession>A0A6A6H871</accession>
<evidence type="ECO:0000313" key="3">
    <source>
        <dbReference type="EMBL" id="KAF2233693.1"/>
    </source>
</evidence>
<dbReference type="PANTHER" id="PTHR42354:SF1">
    <property type="entry name" value="C2H2-TYPE DOMAIN-CONTAINING PROTEIN"/>
    <property type="match status" value="1"/>
</dbReference>
<feature type="region of interest" description="Disordered" evidence="1">
    <location>
        <begin position="230"/>
        <end position="263"/>
    </location>
</feature>
<dbReference type="OrthoDB" id="25896at2759"/>
<dbReference type="PANTHER" id="PTHR42354">
    <property type="entry name" value="C2H2-TYPE DOMAIN-CONTAINING PROTEIN"/>
    <property type="match status" value="1"/>
</dbReference>
<gene>
    <name evidence="3" type="ORF">EV356DRAFT_533464</name>
</gene>
<dbReference type="EMBL" id="ML991804">
    <property type="protein sequence ID" value="KAF2233693.1"/>
    <property type="molecule type" value="Genomic_DNA"/>
</dbReference>
<organism evidence="3 4">
    <name type="scientific">Viridothelium virens</name>
    <name type="common">Speckled blister lichen</name>
    <name type="synonym">Trypethelium virens</name>
    <dbReference type="NCBI Taxonomy" id="1048519"/>
    <lineage>
        <taxon>Eukaryota</taxon>
        <taxon>Fungi</taxon>
        <taxon>Dikarya</taxon>
        <taxon>Ascomycota</taxon>
        <taxon>Pezizomycotina</taxon>
        <taxon>Dothideomycetes</taxon>
        <taxon>Dothideomycetes incertae sedis</taxon>
        <taxon>Trypetheliales</taxon>
        <taxon>Trypetheliaceae</taxon>
        <taxon>Viridothelium</taxon>
    </lineage>
</organism>
<sequence>MSGLEIFTIVATVAGVISAFNDGSVILKKIKDRRRASNAPPPTQYLCDSLKQAPRDIDAEKERGLERFGMAFERGDDLAVMTLQQIQIDLQNKLIQKLVEACKDDRIVDFADLVDESDIARDRTMMALIDLRQRLHRTVQVPELDQNVFPKPSDTRYPISMNQESVGTSPQLGGDRTQRRSVSISLPSLFRKRRSSRPISSPKCSTETVRQESELDQGRTRVTQKFILPPTLQAQSPVEDALNENPWQEERNVWQTNNHDQNG</sequence>
<keyword evidence="4" id="KW-1185">Reference proteome</keyword>
<feature type="transmembrane region" description="Helical" evidence="2">
    <location>
        <begin position="6"/>
        <end position="27"/>
    </location>
</feature>
<dbReference type="Proteomes" id="UP000800092">
    <property type="component" value="Unassembled WGS sequence"/>
</dbReference>
<reference evidence="3" key="1">
    <citation type="journal article" date="2020" name="Stud. Mycol.">
        <title>101 Dothideomycetes genomes: a test case for predicting lifestyles and emergence of pathogens.</title>
        <authorList>
            <person name="Haridas S."/>
            <person name="Albert R."/>
            <person name="Binder M."/>
            <person name="Bloem J."/>
            <person name="Labutti K."/>
            <person name="Salamov A."/>
            <person name="Andreopoulos B."/>
            <person name="Baker S."/>
            <person name="Barry K."/>
            <person name="Bills G."/>
            <person name="Bluhm B."/>
            <person name="Cannon C."/>
            <person name="Castanera R."/>
            <person name="Culley D."/>
            <person name="Daum C."/>
            <person name="Ezra D."/>
            <person name="Gonzalez J."/>
            <person name="Henrissat B."/>
            <person name="Kuo A."/>
            <person name="Liang C."/>
            <person name="Lipzen A."/>
            <person name="Lutzoni F."/>
            <person name="Magnuson J."/>
            <person name="Mondo S."/>
            <person name="Nolan M."/>
            <person name="Ohm R."/>
            <person name="Pangilinan J."/>
            <person name="Park H.-J."/>
            <person name="Ramirez L."/>
            <person name="Alfaro M."/>
            <person name="Sun H."/>
            <person name="Tritt A."/>
            <person name="Yoshinaga Y."/>
            <person name="Zwiers L.-H."/>
            <person name="Turgeon B."/>
            <person name="Goodwin S."/>
            <person name="Spatafora J."/>
            <person name="Crous P."/>
            <person name="Grigoriev I."/>
        </authorList>
    </citation>
    <scope>NUCLEOTIDE SEQUENCE</scope>
    <source>
        <strain evidence="3">Tuck. ex Michener</strain>
    </source>
</reference>
<proteinExistence type="predicted"/>
<feature type="compositionally biased region" description="Polar residues" evidence="1">
    <location>
        <begin position="160"/>
        <end position="171"/>
    </location>
</feature>